<organism evidence="1 2">
    <name type="scientific">Aureispira anguillae</name>
    <dbReference type="NCBI Taxonomy" id="2864201"/>
    <lineage>
        <taxon>Bacteria</taxon>
        <taxon>Pseudomonadati</taxon>
        <taxon>Bacteroidota</taxon>
        <taxon>Saprospiria</taxon>
        <taxon>Saprospirales</taxon>
        <taxon>Saprospiraceae</taxon>
        <taxon>Aureispira</taxon>
    </lineage>
</organism>
<evidence type="ECO:0000313" key="1">
    <source>
        <dbReference type="EMBL" id="BDS14610.1"/>
    </source>
</evidence>
<reference evidence="1" key="1">
    <citation type="submission" date="2022-09" db="EMBL/GenBank/DDBJ databases">
        <title>Aureispira anguillicida sp. nov., isolated from Leptocephalus of Japanese eel Anguilla japonica.</title>
        <authorList>
            <person name="Yuasa K."/>
            <person name="Mekata T."/>
            <person name="Ikunari K."/>
        </authorList>
    </citation>
    <scope>NUCLEOTIDE SEQUENCE</scope>
    <source>
        <strain evidence="1">EL160426</strain>
    </source>
</reference>
<gene>
    <name evidence="1" type="ORF">AsAng_0053910</name>
</gene>
<dbReference type="Proteomes" id="UP001060919">
    <property type="component" value="Chromosome"/>
</dbReference>
<protein>
    <submittedName>
        <fullName evidence="1">Uncharacterized protein</fullName>
    </submittedName>
</protein>
<accession>A0A915YK84</accession>
<dbReference type="KEGG" id="aup:AsAng_0053910"/>
<sequence length="41" mass="4764">MGECCKKNYPRLIYGKAYAILNELKVELHFICYSCCLMTSI</sequence>
<dbReference type="EMBL" id="AP026867">
    <property type="protein sequence ID" value="BDS14610.1"/>
    <property type="molecule type" value="Genomic_DNA"/>
</dbReference>
<evidence type="ECO:0000313" key="2">
    <source>
        <dbReference type="Proteomes" id="UP001060919"/>
    </source>
</evidence>
<name>A0A915YK84_9BACT</name>
<keyword evidence="2" id="KW-1185">Reference proteome</keyword>
<dbReference type="AlphaFoldDB" id="A0A915YK84"/>
<proteinExistence type="predicted"/>